<accession>A0A0E9VBS5</accession>
<dbReference type="AlphaFoldDB" id="A0A0E9VBS5"/>
<name>A0A0E9VBS5_ANGAN</name>
<protein>
    <submittedName>
        <fullName evidence="1">Uncharacterized protein</fullName>
    </submittedName>
</protein>
<evidence type="ECO:0000313" key="1">
    <source>
        <dbReference type="EMBL" id="JAH75559.1"/>
    </source>
</evidence>
<sequence length="29" mass="3383">MVLFSCPATFISPWLLLAISKEWSWKCQP</sequence>
<proteinExistence type="predicted"/>
<reference evidence="1" key="2">
    <citation type="journal article" date="2015" name="Fish Shellfish Immunol.">
        <title>Early steps in the European eel (Anguilla anguilla)-Vibrio vulnificus interaction in the gills: Role of the RtxA13 toxin.</title>
        <authorList>
            <person name="Callol A."/>
            <person name="Pajuelo D."/>
            <person name="Ebbesson L."/>
            <person name="Teles M."/>
            <person name="MacKenzie S."/>
            <person name="Amaro C."/>
        </authorList>
    </citation>
    <scope>NUCLEOTIDE SEQUENCE</scope>
</reference>
<organism evidence="1">
    <name type="scientific">Anguilla anguilla</name>
    <name type="common">European freshwater eel</name>
    <name type="synonym">Muraena anguilla</name>
    <dbReference type="NCBI Taxonomy" id="7936"/>
    <lineage>
        <taxon>Eukaryota</taxon>
        <taxon>Metazoa</taxon>
        <taxon>Chordata</taxon>
        <taxon>Craniata</taxon>
        <taxon>Vertebrata</taxon>
        <taxon>Euteleostomi</taxon>
        <taxon>Actinopterygii</taxon>
        <taxon>Neopterygii</taxon>
        <taxon>Teleostei</taxon>
        <taxon>Anguilliformes</taxon>
        <taxon>Anguillidae</taxon>
        <taxon>Anguilla</taxon>
    </lineage>
</organism>
<dbReference type="EMBL" id="GBXM01033018">
    <property type="protein sequence ID" value="JAH75559.1"/>
    <property type="molecule type" value="Transcribed_RNA"/>
</dbReference>
<reference evidence="1" key="1">
    <citation type="submission" date="2014-11" db="EMBL/GenBank/DDBJ databases">
        <authorList>
            <person name="Amaro Gonzalez C."/>
        </authorList>
    </citation>
    <scope>NUCLEOTIDE SEQUENCE</scope>
</reference>